<dbReference type="EMBL" id="CATQJA010000751">
    <property type="protein sequence ID" value="CAJ0563829.1"/>
    <property type="molecule type" value="Genomic_DNA"/>
</dbReference>
<accession>A0AA36G357</accession>
<comment type="caution">
    <text evidence="2">The sequence shown here is derived from an EMBL/GenBank/DDBJ whole genome shotgun (WGS) entry which is preliminary data.</text>
</comment>
<proteinExistence type="predicted"/>
<gene>
    <name evidence="2" type="ORF">MSPICULIGERA_LOCUS12538</name>
    <name evidence="1" type="ORF">MSPICULIGERA_LOCUS2563</name>
</gene>
<reference evidence="2" key="1">
    <citation type="submission" date="2023-06" db="EMBL/GenBank/DDBJ databases">
        <authorList>
            <person name="Delattre M."/>
        </authorList>
    </citation>
    <scope>NUCLEOTIDE SEQUENCE</scope>
    <source>
        <strain evidence="2">AF72</strain>
    </source>
</reference>
<protein>
    <recommendedName>
        <fullName evidence="4">F-box domain-containing protein</fullName>
    </recommendedName>
</protein>
<dbReference type="Proteomes" id="UP001177023">
    <property type="component" value="Unassembled WGS sequence"/>
</dbReference>
<dbReference type="EMBL" id="CATQJA010002628">
    <property type="protein sequence ID" value="CAJ0574198.1"/>
    <property type="molecule type" value="Genomic_DNA"/>
</dbReference>
<evidence type="ECO:0000313" key="2">
    <source>
        <dbReference type="EMBL" id="CAJ0574198.1"/>
    </source>
</evidence>
<organism evidence="2 3">
    <name type="scientific">Mesorhabditis spiculigera</name>
    <dbReference type="NCBI Taxonomy" id="96644"/>
    <lineage>
        <taxon>Eukaryota</taxon>
        <taxon>Metazoa</taxon>
        <taxon>Ecdysozoa</taxon>
        <taxon>Nematoda</taxon>
        <taxon>Chromadorea</taxon>
        <taxon>Rhabditida</taxon>
        <taxon>Rhabditina</taxon>
        <taxon>Rhabditomorpha</taxon>
        <taxon>Rhabditoidea</taxon>
        <taxon>Rhabditidae</taxon>
        <taxon>Mesorhabditinae</taxon>
        <taxon>Mesorhabditis</taxon>
    </lineage>
</organism>
<evidence type="ECO:0000313" key="1">
    <source>
        <dbReference type="EMBL" id="CAJ0563829.1"/>
    </source>
</evidence>
<keyword evidence="3" id="KW-1185">Reference proteome</keyword>
<name>A0AA36G357_9BILA</name>
<dbReference type="AlphaFoldDB" id="A0AA36G357"/>
<evidence type="ECO:0008006" key="4">
    <source>
        <dbReference type="Google" id="ProtNLM"/>
    </source>
</evidence>
<evidence type="ECO:0000313" key="3">
    <source>
        <dbReference type="Proteomes" id="UP001177023"/>
    </source>
</evidence>
<sequence length="281" mass="32497">MVQETEEIAEKMPALRLDLEPSLSLSNSTTSLEHLPAEIHERILFYVGAFSPKNRFRYAKTCRRIWELTPTVHANMKLTRVTRTPLNFLSQETRRRAPIHDISSRTTQELLFSNATVERVFVGMPNFWLPGLKTKYLQLCGPMENVEELYEAMMPDGGYDSLIISNAQCCVGMEERIKATTNFLGITDEPNIMDCLRFNLPRMSFYSSTLQLAQLREYMQRVVEEWKAGRREVETIEIRFRPLEHEAADQRTQQHQRRDGVRLALFIGGIQAQIRGYVPPG</sequence>
<feature type="non-terminal residue" evidence="2">
    <location>
        <position position="1"/>
    </location>
</feature>